<feature type="active site" evidence="3">
    <location>
        <position position="193"/>
    </location>
</feature>
<evidence type="ECO:0000256" key="1">
    <source>
        <dbReference type="PIRNR" id="PIRNR038925"/>
    </source>
</evidence>
<evidence type="ECO:0000256" key="3">
    <source>
        <dbReference type="PIRSR" id="PIRSR640198-1"/>
    </source>
</evidence>
<keyword evidence="1" id="KW-0808">Transferase</keyword>
<dbReference type="KEGG" id="cate:C2869_02185"/>
<comment type="catalytic activity">
    <reaction evidence="1">
        <text>L-tyrosyl-[protein] + ATP = O-(5'-adenylyl)-L-tyrosyl-[protein] + diphosphate</text>
        <dbReference type="Rhea" id="RHEA:54288"/>
        <dbReference type="Rhea" id="RHEA-COMP:10136"/>
        <dbReference type="Rhea" id="RHEA-COMP:13846"/>
        <dbReference type="ChEBI" id="CHEBI:30616"/>
        <dbReference type="ChEBI" id="CHEBI:33019"/>
        <dbReference type="ChEBI" id="CHEBI:46858"/>
        <dbReference type="ChEBI" id="CHEBI:83624"/>
        <dbReference type="EC" id="2.7.7.108"/>
    </reaction>
</comment>
<dbReference type="InterPro" id="IPR026287">
    <property type="entry name" value="SoFic-like"/>
</dbReference>
<dbReference type="GO" id="GO:0000287">
    <property type="term" value="F:magnesium ion binding"/>
    <property type="evidence" value="ECO:0007669"/>
    <property type="project" value="UniProtKB-UniRule"/>
</dbReference>
<dbReference type="Pfam" id="PF13784">
    <property type="entry name" value="Fic_N"/>
    <property type="match status" value="1"/>
</dbReference>
<name>A0A2S0VM87_9ALTE</name>
<evidence type="ECO:0000256" key="4">
    <source>
        <dbReference type="PIRSR" id="PIRSR640198-2"/>
    </source>
</evidence>
<dbReference type="PROSITE" id="PS51459">
    <property type="entry name" value="FIDO"/>
    <property type="match status" value="1"/>
</dbReference>
<dbReference type="SUPFAM" id="SSF46785">
    <property type="entry name" value="Winged helix' DNA-binding domain"/>
    <property type="match status" value="1"/>
</dbReference>
<feature type="binding site" evidence="2">
    <location>
        <position position="193"/>
    </location>
    <ligand>
        <name>ATP</name>
        <dbReference type="ChEBI" id="CHEBI:30616"/>
    </ligand>
</feature>
<dbReference type="InterPro" id="IPR040198">
    <property type="entry name" value="Fido_containing"/>
</dbReference>
<keyword evidence="1 2" id="KW-0067">ATP-binding</keyword>
<feature type="binding site" evidence="2">
    <location>
        <position position="64"/>
    </location>
    <ligand>
        <name>ATP</name>
        <dbReference type="ChEBI" id="CHEBI:30616"/>
    </ligand>
</feature>
<feature type="binding site" evidence="2">
    <location>
        <begin position="198"/>
        <end position="204"/>
    </location>
    <ligand>
        <name>ATP</name>
        <dbReference type="ChEBI" id="CHEBI:30616"/>
    </ligand>
</feature>
<accession>A0A2S0VM87</accession>
<dbReference type="EMBL" id="CP026604">
    <property type="protein sequence ID" value="AWB65321.1"/>
    <property type="molecule type" value="Genomic_DNA"/>
</dbReference>
<feature type="binding site" evidence="4">
    <location>
        <begin position="197"/>
        <end position="204"/>
    </location>
    <ligand>
        <name>ATP</name>
        <dbReference type="ChEBI" id="CHEBI:30616"/>
    </ligand>
</feature>
<dbReference type="PANTHER" id="PTHR13504:SF35">
    <property type="entry name" value="PROTEIN ADENYLYLTRANSFERASE SOFIC"/>
    <property type="match status" value="1"/>
</dbReference>
<evidence type="ECO:0000313" key="7">
    <source>
        <dbReference type="Proteomes" id="UP000244441"/>
    </source>
</evidence>
<evidence type="ECO:0000313" key="6">
    <source>
        <dbReference type="EMBL" id="AWB65321.1"/>
    </source>
</evidence>
<gene>
    <name evidence="6" type="ORF">C2869_02185</name>
</gene>
<dbReference type="OrthoDB" id="9807853at2"/>
<dbReference type="PIRSF" id="PIRSF038925">
    <property type="entry name" value="AMP-prot_trans"/>
    <property type="match status" value="1"/>
</dbReference>
<dbReference type="SUPFAM" id="SSF140931">
    <property type="entry name" value="Fic-like"/>
    <property type="match status" value="1"/>
</dbReference>
<comment type="function">
    <text evidence="1">Adenylyltransferase that mediates the addition of adenosine 5'-monophosphate (AMP) to specific residues of target proteins.</text>
</comment>
<comment type="subunit">
    <text evidence="1">Homodimer.</text>
</comment>
<dbReference type="GO" id="GO:0070733">
    <property type="term" value="F:AMPylase activity"/>
    <property type="evidence" value="ECO:0007669"/>
    <property type="project" value="UniProtKB-UniRule"/>
</dbReference>
<feature type="binding site" evidence="4">
    <location>
        <begin position="235"/>
        <end position="236"/>
    </location>
    <ligand>
        <name>ATP</name>
        <dbReference type="ChEBI" id="CHEBI:30616"/>
    </ligand>
</feature>
<protein>
    <recommendedName>
        <fullName evidence="1">Protein adenylyltransferase</fullName>
        <ecNumber evidence="1">2.7.7.108</ecNumber>
    </recommendedName>
    <alternativeName>
        <fullName evidence="1">AMPylator</fullName>
    </alternativeName>
</protein>
<dbReference type="InterPro" id="IPR048770">
    <property type="entry name" value="SoFic-like_C"/>
</dbReference>
<proteinExistence type="predicted"/>
<dbReference type="Pfam" id="PF21248">
    <property type="entry name" value="SoFic-like_C"/>
    <property type="match status" value="1"/>
</dbReference>
<dbReference type="InterPro" id="IPR025758">
    <property type="entry name" value="Fic/DOC_N"/>
</dbReference>
<reference evidence="6 7" key="1">
    <citation type="submission" date="2018-01" db="EMBL/GenBank/DDBJ databases">
        <title>Genome sequence of a Cantenovulum-like bacteria.</title>
        <authorList>
            <person name="Tan W.R."/>
            <person name="Lau N.-S."/>
            <person name="Go F."/>
            <person name="Amirul A.-A.A."/>
        </authorList>
    </citation>
    <scope>NUCLEOTIDE SEQUENCE [LARGE SCALE GENOMIC DNA]</scope>
    <source>
        <strain evidence="6 7">CCB-QB4</strain>
    </source>
</reference>
<dbReference type="GO" id="GO:0005524">
    <property type="term" value="F:ATP binding"/>
    <property type="evidence" value="ECO:0007669"/>
    <property type="project" value="UniProtKB-UniRule"/>
</dbReference>
<dbReference type="EC" id="2.7.7.108" evidence="1"/>
<keyword evidence="1 2" id="KW-0547">Nucleotide-binding</keyword>
<dbReference type="PANTHER" id="PTHR13504">
    <property type="entry name" value="FIDO DOMAIN-CONTAINING PROTEIN DDB_G0283145"/>
    <property type="match status" value="1"/>
</dbReference>
<dbReference type="Gene3D" id="1.10.3290.10">
    <property type="entry name" value="Fido-like domain"/>
    <property type="match status" value="1"/>
</dbReference>
<dbReference type="Proteomes" id="UP000244441">
    <property type="component" value="Chromosome"/>
</dbReference>
<dbReference type="InterPro" id="IPR036390">
    <property type="entry name" value="WH_DNA-bd_sf"/>
</dbReference>
<feature type="binding site" evidence="2">
    <location>
        <position position="235"/>
    </location>
    <ligand>
        <name>ATP</name>
        <dbReference type="ChEBI" id="CHEBI:30616"/>
    </ligand>
</feature>
<organism evidence="6 7">
    <name type="scientific">Saccharobesus litoralis</name>
    <dbReference type="NCBI Taxonomy" id="2172099"/>
    <lineage>
        <taxon>Bacteria</taxon>
        <taxon>Pseudomonadati</taxon>
        <taxon>Pseudomonadota</taxon>
        <taxon>Gammaproteobacteria</taxon>
        <taxon>Alteromonadales</taxon>
        <taxon>Alteromonadaceae</taxon>
        <taxon>Saccharobesus</taxon>
    </lineage>
</organism>
<feature type="domain" description="Fido" evidence="5">
    <location>
        <begin position="111"/>
        <end position="257"/>
    </location>
</feature>
<dbReference type="RefSeq" id="WP_108601398.1">
    <property type="nucleotide sequence ID" value="NZ_CP026604.1"/>
</dbReference>
<dbReference type="InterPro" id="IPR003812">
    <property type="entry name" value="Fido"/>
</dbReference>
<keyword evidence="1" id="KW-0548">Nucleotidyltransferase</keyword>
<dbReference type="GO" id="GO:0042803">
    <property type="term" value="F:protein homodimerization activity"/>
    <property type="evidence" value="ECO:0007669"/>
    <property type="project" value="UniProtKB-UniRule"/>
</dbReference>
<sequence>MTTHYQITPLEQLGDIETKQVLKATAKAHQALGELKGLAVTLPNQYLLLATLSLQEAKESSEIENIITTQDDLYRSHYPSQQFTSHSAKEVHSYAKALEMGYETVKKTGLLTNNTIIEIQRIIENNDAGFRKQGGTKLRNQQTQEVVYTPPQTADEIVELMSELEAFINNDELSDYDDLVKMALIHHQFESIHPFYDGNGRTGRIVNILFLSKQNLLGTPILYLSRYLNRNKAEYYQLLQQVRDTNNWQPWLLYMLRALQVTSQDTLKTIKAIMALMQKHKQIIKTQLPKLYSHELINNLFIHPYTKVEFLVSELGVHRNTASKYLNQLVEIGVLTKHKLGKDNYYLNTELFNLFAS</sequence>
<dbReference type="InterPro" id="IPR036597">
    <property type="entry name" value="Fido-like_dom_sf"/>
</dbReference>
<evidence type="ECO:0000256" key="2">
    <source>
        <dbReference type="PIRSR" id="PIRSR038925-1"/>
    </source>
</evidence>
<dbReference type="AlphaFoldDB" id="A0A2S0VM87"/>
<keyword evidence="7" id="KW-1185">Reference proteome</keyword>
<dbReference type="Pfam" id="PF02661">
    <property type="entry name" value="Fic"/>
    <property type="match status" value="1"/>
</dbReference>
<comment type="catalytic activity">
    <reaction evidence="1">
        <text>L-threonyl-[protein] + ATP = 3-O-(5'-adenylyl)-L-threonyl-[protein] + diphosphate</text>
        <dbReference type="Rhea" id="RHEA:54292"/>
        <dbReference type="Rhea" id="RHEA-COMP:11060"/>
        <dbReference type="Rhea" id="RHEA-COMP:13847"/>
        <dbReference type="ChEBI" id="CHEBI:30013"/>
        <dbReference type="ChEBI" id="CHEBI:30616"/>
        <dbReference type="ChEBI" id="CHEBI:33019"/>
        <dbReference type="ChEBI" id="CHEBI:138113"/>
        <dbReference type="EC" id="2.7.7.108"/>
    </reaction>
</comment>
<evidence type="ECO:0000259" key="5">
    <source>
        <dbReference type="PROSITE" id="PS51459"/>
    </source>
</evidence>